<protein>
    <submittedName>
        <fullName evidence="1">ORF11</fullName>
    </submittedName>
</protein>
<dbReference type="GeneID" id="11948269"/>
<evidence type="ECO:0000313" key="2">
    <source>
        <dbReference type="Proteomes" id="UP000007572"/>
    </source>
</evidence>
<dbReference type="RefSeq" id="YP_005454283.1">
    <property type="nucleotide sequence ID" value="NC_017088.1"/>
</dbReference>
<evidence type="ECO:0000313" key="1">
    <source>
        <dbReference type="EMBL" id="AFD04010.1"/>
    </source>
</evidence>
<keyword evidence="2" id="KW-1185">Reference proteome</keyword>
<reference evidence="1 2" key="1">
    <citation type="journal article" date="2012" name="Nucleic Acids Res.">
        <title>Related haloarchaeal pleomorphic viruses contain different genome types.</title>
        <authorList>
            <person name="Sencilo A."/>
            <person name="Paulin L."/>
            <person name="Kellner S."/>
            <person name="Helm M."/>
            <person name="Roine E."/>
        </authorList>
    </citation>
    <scope>NUCLEOTIDE SEQUENCE [LARGE SCALE GENOMIC DNA]</scope>
</reference>
<name>H9ABP0_9VIRU</name>
<gene>
    <name evidence="1" type="primary">ORF11</name>
</gene>
<dbReference type="Proteomes" id="UP000007572">
    <property type="component" value="Segment"/>
</dbReference>
<dbReference type="KEGG" id="vg:11948269"/>
<sequence>MTDNNRNPDGIAPSELFSRASQLPESNFEARTLAQICESEESDR</sequence>
<organism evidence="1 2">
    <name type="scientific">Halorubrum pleomorphic virus 3</name>
    <dbReference type="NCBI Taxonomy" id="1156720"/>
    <lineage>
        <taxon>Viruses</taxon>
        <taxon>Monodnaviria</taxon>
        <taxon>Trapavirae</taxon>
        <taxon>Saleviricota</taxon>
        <taxon>Huolimaviricetes</taxon>
        <taxon>Haloruvirales</taxon>
        <taxon>Pleolipoviridae</taxon>
        <taxon>Betapleolipovirus</taxon>
        <taxon>Betapleolipovirus kalvoae</taxon>
        <taxon>Betapleolipovirus HRPV3</taxon>
    </lineage>
</organism>
<dbReference type="EMBL" id="JN882265">
    <property type="protein sequence ID" value="AFD04010.1"/>
    <property type="molecule type" value="Genomic_DNA"/>
</dbReference>
<proteinExistence type="predicted"/>
<accession>H9ABP0</accession>